<reference evidence="1" key="1">
    <citation type="submission" date="2019-08" db="EMBL/GenBank/DDBJ databases">
        <authorList>
            <person name="Kucharzyk K."/>
            <person name="Murdoch R.W."/>
            <person name="Higgins S."/>
            <person name="Loffler F."/>
        </authorList>
    </citation>
    <scope>NUCLEOTIDE SEQUENCE</scope>
</reference>
<organism evidence="1">
    <name type="scientific">bioreactor metagenome</name>
    <dbReference type="NCBI Taxonomy" id="1076179"/>
    <lineage>
        <taxon>unclassified sequences</taxon>
        <taxon>metagenomes</taxon>
        <taxon>ecological metagenomes</taxon>
    </lineage>
</organism>
<gene>
    <name evidence="1" type="ORF">SDC9_159104</name>
</gene>
<protein>
    <submittedName>
        <fullName evidence="1">Uncharacterized protein</fullName>
    </submittedName>
</protein>
<sequence length="103" mass="11507">MISTAALQRAILRRSIDVAHGLEEFKRGFFTNIVLQVERLIHGVDSFRDNLDKVYKSRKSGADQPPRFGSCVRLLLFLGNAFELATGCLDIHELAVFGITLCV</sequence>
<comment type="caution">
    <text evidence="1">The sequence shown here is derived from an EMBL/GenBank/DDBJ whole genome shotgun (WGS) entry which is preliminary data.</text>
</comment>
<dbReference type="AlphaFoldDB" id="A0A645FDX5"/>
<evidence type="ECO:0000313" key="1">
    <source>
        <dbReference type="EMBL" id="MPN11796.1"/>
    </source>
</evidence>
<dbReference type="EMBL" id="VSSQ01058060">
    <property type="protein sequence ID" value="MPN11796.1"/>
    <property type="molecule type" value="Genomic_DNA"/>
</dbReference>
<proteinExistence type="predicted"/>
<accession>A0A645FDX5</accession>
<name>A0A645FDX5_9ZZZZ</name>